<evidence type="ECO:0000313" key="5">
    <source>
        <dbReference type="EMBL" id="RAP77571.1"/>
    </source>
</evidence>
<dbReference type="GO" id="GO:0016020">
    <property type="term" value="C:membrane"/>
    <property type="evidence" value="ECO:0007669"/>
    <property type="project" value="InterPro"/>
</dbReference>
<name>A0A328U838_9BACL</name>
<dbReference type="PANTHER" id="PTHR22550">
    <property type="entry name" value="SPORE GERMINATION PROTEIN"/>
    <property type="match status" value="1"/>
</dbReference>
<evidence type="ECO:0000256" key="1">
    <source>
        <dbReference type="ARBA" id="ARBA00005278"/>
    </source>
</evidence>
<dbReference type="Proteomes" id="UP000249260">
    <property type="component" value="Unassembled WGS sequence"/>
</dbReference>
<organism evidence="5 6">
    <name type="scientific">Paenibacillus montanisoli</name>
    <dbReference type="NCBI Taxonomy" id="2081970"/>
    <lineage>
        <taxon>Bacteria</taxon>
        <taxon>Bacillati</taxon>
        <taxon>Bacillota</taxon>
        <taxon>Bacilli</taxon>
        <taxon>Bacillales</taxon>
        <taxon>Paenibacillaceae</taxon>
        <taxon>Paenibacillus</taxon>
    </lineage>
</organism>
<dbReference type="InterPro" id="IPR004995">
    <property type="entry name" value="Spore_Ger"/>
</dbReference>
<feature type="transmembrane region" description="Helical" evidence="4">
    <location>
        <begin position="435"/>
        <end position="461"/>
    </location>
</feature>
<protein>
    <submittedName>
        <fullName evidence="5">Spore germination protein</fullName>
    </submittedName>
</protein>
<feature type="transmembrane region" description="Helical" evidence="4">
    <location>
        <begin position="380"/>
        <end position="399"/>
    </location>
</feature>
<dbReference type="Pfam" id="PF03323">
    <property type="entry name" value="GerA"/>
    <property type="match status" value="1"/>
</dbReference>
<evidence type="ECO:0000256" key="2">
    <source>
        <dbReference type="ARBA" id="ARBA00023136"/>
    </source>
</evidence>
<dbReference type="PIRSF" id="PIRSF005690">
    <property type="entry name" value="GerBA"/>
    <property type="match status" value="1"/>
</dbReference>
<proteinExistence type="inferred from homology"/>
<dbReference type="GO" id="GO:0009847">
    <property type="term" value="P:spore germination"/>
    <property type="evidence" value="ECO:0007669"/>
    <property type="project" value="InterPro"/>
</dbReference>
<feature type="region of interest" description="Disordered" evidence="3">
    <location>
        <begin position="502"/>
        <end position="521"/>
    </location>
</feature>
<dbReference type="PANTHER" id="PTHR22550:SF5">
    <property type="entry name" value="LEUCINE ZIPPER PROTEIN 4"/>
    <property type="match status" value="1"/>
</dbReference>
<reference evidence="5 6" key="1">
    <citation type="submission" date="2018-06" db="EMBL/GenBank/DDBJ databases">
        <title>Paenibacillus montanisoli sp. nov., isolated from mountain area soil.</title>
        <authorList>
            <person name="Wu M."/>
        </authorList>
    </citation>
    <scope>NUCLEOTIDE SEQUENCE [LARGE SCALE GENOMIC DNA]</scope>
    <source>
        <strain evidence="5 6">RA17</strain>
    </source>
</reference>
<evidence type="ECO:0000256" key="3">
    <source>
        <dbReference type="SAM" id="MobiDB-lite"/>
    </source>
</evidence>
<keyword evidence="4" id="KW-0812">Transmembrane</keyword>
<sequence length="521" mass="58363">MSCSSINTRHSAHNIGKTSAGGDRVYRIKKGSYEPGKQDQAEELAVGTIEQRISQIQTYFSNTEDLIVQKFDNQICSIVYVESLVKHESLQAYFMTPMLESGDRALEQLVRSTTAKLTNIYQIGKCMLEGCCVLLTENEQAAIIIRVPQSYERSIQEPKDEQVIKGPHDGFIENPVTNLYLLRKRLRNPKLKVKYFTMGKLTNTKVTMVYMDQIALPKLVAEAEKRLSSVDSDYLYSVGNINELLEEHPMSLFPQTLQTERPDRAVSYLMEGKIIIFVAGNPRALILPITFFAFYQSPDDYNTRWIIGSFYRIIRLISFVIAICLPAIYIAIVTYHSEVLPIGILYSVKVSLTYVPLPPLLEALVMQTILELLKEAAIRLPSPISQTIGIVGGLVIGTAVVEAQLVSHTMIVVIGLTAIASFATPINEFGTSLRVLGFPIMLAASAFGFFGIAIMLMLVFIHLCKIETLGIPYFAPFGPFEGKESIKDIFLRLPLWMVTRTSRDKGQGGTKHSLFGRWKRP</sequence>
<dbReference type="OrthoDB" id="1726708at2"/>
<evidence type="ECO:0000313" key="6">
    <source>
        <dbReference type="Proteomes" id="UP000249260"/>
    </source>
</evidence>
<dbReference type="AlphaFoldDB" id="A0A328U838"/>
<dbReference type="EMBL" id="QLUW01000001">
    <property type="protein sequence ID" value="RAP77571.1"/>
    <property type="molecule type" value="Genomic_DNA"/>
</dbReference>
<comment type="caution">
    <text evidence="5">The sequence shown here is derived from an EMBL/GenBank/DDBJ whole genome shotgun (WGS) entry which is preliminary data.</text>
</comment>
<feature type="transmembrane region" description="Helical" evidence="4">
    <location>
        <begin position="405"/>
        <end position="423"/>
    </location>
</feature>
<accession>A0A328U838</accession>
<dbReference type="InterPro" id="IPR050768">
    <property type="entry name" value="UPF0353/GerABKA_families"/>
</dbReference>
<keyword evidence="6" id="KW-1185">Reference proteome</keyword>
<feature type="transmembrane region" description="Helical" evidence="4">
    <location>
        <begin position="274"/>
        <end position="295"/>
    </location>
</feature>
<evidence type="ECO:0000256" key="4">
    <source>
        <dbReference type="SAM" id="Phobius"/>
    </source>
</evidence>
<gene>
    <name evidence="5" type="ORF">DL346_03580</name>
</gene>
<keyword evidence="2 4" id="KW-0472">Membrane</keyword>
<keyword evidence="4" id="KW-1133">Transmembrane helix</keyword>
<comment type="similarity">
    <text evidence="1">Belongs to the GerABKA family.</text>
</comment>
<feature type="transmembrane region" description="Helical" evidence="4">
    <location>
        <begin position="316"/>
        <end position="335"/>
    </location>
</feature>